<dbReference type="PANTHER" id="PTHR14187">
    <property type="entry name" value="ALPHA KINASE/ELONGATION FACTOR 2 KINASE"/>
    <property type="match status" value="1"/>
</dbReference>
<reference evidence="3 4" key="1">
    <citation type="submission" date="2016-04" db="EMBL/GenBank/DDBJ databases">
        <title>A degradative enzymes factory behind the ericoid mycorrhizal symbiosis.</title>
        <authorList>
            <consortium name="DOE Joint Genome Institute"/>
            <person name="Martino E."/>
            <person name="Morin E."/>
            <person name="Grelet G."/>
            <person name="Kuo A."/>
            <person name="Kohler A."/>
            <person name="Daghino S."/>
            <person name="Barry K."/>
            <person name="Choi C."/>
            <person name="Cichocki N."/>
            <person name="Clum A."/>
            <person name="Copeland A."/>
            <person name="Hainaut M."/>
            <person name="Haridas S."/>
            <person name="Labutti K."/>
            <person name="Lindquist E."/>
            <person name="Lipzen A."/>
            <person name="Khouja H.-R."/>
            <person name="Murat C."/>
            <person name="Ohm R."/>
            <person name="Olson A."/>
            <person name="Spatafora J."/>
            <person name="Veneault-Fourrey C."/>
            <person name="Henrissat B."/>
            <person name="Grigoriev I."/>
            <person name="Martin F."/>
            <person name="Perotto S."/>
        </authorList>
    </citation>
    <scope>NUCLEOTIDE SEQUENCE [LARGE SCALE GENOMIC DNA]</scope>
    <source>
        <strain evidence="3 4">F</strain>
    </source>
</reference>
<dbReference type="InterPro" id="IPR043129">
    <property type="entry name" value="ATPase_NBD"/>
</dbReference>
<dbReference type="Gene3D" id="3.90.640.10">
    <property type="entry name" value="Actin, Chain A, domain 4"/>
    <property type="match status" value="1"/>
</dbReference>
<evidence type="ECO:0000256" key="2">
    <source>
        <dbReference type="ARBA" id="ARBA00022840"/>
    </source>
</evidence>
<evidence type="ECO:0000256" key="1">
    <source>
        <dbReference type="ARBA" id="ARBA00022741"/>
    </source>
</evidence>
<accession>A0A2J6RPD8</accession>
<keyword evidence="2" id="KW-0067">ATP-binding</keyword>
<dbReference type="OrthoDB" id="2963168at2759"/>
<dbReference type="GO" id="GO:0005524">
    <property type="term" value="F:ATP binding"/>
    <property type="evidence" value="ECO:0007669"/>
    <property type="project" value="UniProtKB-KW"/>
</dbReference>
<dbReference type="PANTHER" id="PTHR14187:SF82">
    <property type="entry name" value="FAMILY CHAPERONE, PUTATIVE (AFU_ORTHOLOGUE AFUA_7G08575)-RELATED"/>
    <property type="match status" value="1"/>
</dbReference>
<dbReference type="CDD" id="cd10170">
    <property type="entry name" value="ASKHA_NBD_HSP70"/>
    <property type="match status" value="1"/>
</dbReference>
<dbReference type="Gene3D" id="3.30.420.40">
    <property type="match status" value="2"/>
</dbReference>
<dbReference type="PRINTS" id="PR00301">
    <property type="entry name" value="HEATSHOCK70"/>
</dbReference>
<proteinExistence type="predicted"/>
<name>A0A2J6RPD8_HYAVF</name>
<dbReference type="EMBL" id="KZ613945">
    <property type="protein sequence ID" value="PMD40386.1"/>
    <property type="molecule type" value="Genomic_DNA"/>
</dbReference>
<dbReference type="Proteomes" id="UP000235786">
    <property type="component" value="Unassembled WGS sequence"/>
</dbReference>
<dbReference type="Pfam" id="PF00012">
    <property type="entry name" value="HSP70"/>
    <property type="match status" value="1"/>
</dbReference>
<protein>
    <submittedName>
        <fullName evidence="3">Actin-like ATPase domain-containing protein</fullName>
    </submittedName>
</protein>
<evidence type="ECO:0000313" key="3">
    <source>
        <dbReference type="EMBL" id="PMD40386.1"/>
    </source>
</evidence>
<organism evidence="3 4">
    <name type="scientific">Hyaloscypha variabilis (strain UAMH 11265 / GT02V1 / F)</name>
    <name type="common">Meliniomyces variabilis</name>
    <dbReference type="NCBI Taxonomy" id="1149755"/>
    <lineage>
        <taxon>Eukaryota</taxon>
        <taxon>Fungi</taxon>
        <taxon>Dikarya</taxon>
        <taxon>Ascomycota</taxon>
        <taxon>Pezizomycotina</taxon>
        <taxon>Leotiomycetes</taxon>
        <taxon>Helotiales</taxon>
        <taxon>Hyaloscyphaceae</taxon>
        <taxon>Hyaloscypha</taxon>
        <taxon>Hyaloscypha variabilis</taxon>
    </lineage>
</organism>
<keyword evidence="1" id="KW-0547">Nucleotide-binding</keyword>
<evidence type="ECO:0000313" key="4">
    <source>
        <dbReference type="Proteomes" id="UP000235786"/>
    </source>
</evidence>
<dbReference type="STRING" id="1149755.A0A2J6RPD8"/>
<dbReference type="InterPro" id="IPR013126">
    <property type="entry name" value="Hsp_70_fam"/>
</dbReference>
<sequence>MEAMSNLTLNDRKLVVGIDFGTTFSGVAWAETRRSDYQSLVEIWPANVGTHEGMSSPKVPTELRYTPKGIEWGFQIPPLVDRNQWFKLGLSDGQTATGQQKSSEELTTDYLTKLCEHLMYTLDQKLGASILRTIPIEFCLTVPAIWSEVAKEKTLKACQKAGLKSDSEILLVSEPEAAAIYALQGLDPHGLKIGETFILCDAGGGTVDLISYTITNLKPILKVREAAPGSGGLCGSTFLNRRFGEFLVQKLGQEKGWDDEVLAEAMERFDSVFSTSSDLGYTIPVPGLNNNEQLGVRRGRFNIKAAEVKGIFDPIVDKIIKLVNDQIRATSMPIRAVLLVGGFGQNNYLKERLRISLRSTVQILQPPNAWTAVVRGAVMMGLARSDPRLASVGLESRAARKHYGAELSIPFDEERHQDSEKFWCPVDNIYRVHEVMWFIKKGEPVDEGKPIEIPFVQRVLVSATNLGSFTITVWCDELSAVAPVHKNSNGRDLVTLTADISNLSMSDLRSLETNLCAGGNDYYHVPGSIEATFYSASTKYMLVCKGQRYDTVTAEYV</sequence>
<dbReference type="GO" id="GO:0140662">
    <property type="term" value="F:ATP-dependent protein folding chaperone"/>
    <property type="evidence" value="ECO:0007669"/>
    <property type="project" value="InterPro"/>
</dbReference>
<dbReference type="AlphaFoldDB" id="A0A2J6RPD8"/>
<keyword evidence="4" id="KW-1185">Reference proteome</keyword>
<dbReference type="SUPFAM" id="SSF53067">
    <property type="entry name" value="Actin-like ATPase domain"/>
    <property type="match status" value="2"/>
</dbReference>
<gene>
    <name evidence="3" type="ORF">L207DRAFT_543924</name>
</gene>